<accession>A0AAE5EVW6</accession>
<comment type="similarity">
    <text evidence="2">Belongs to the glycosyltransferase 28 family.</text>
</comment>
<comment type="subcellular location">
    <subcellularLocation>
        <location evidence="1">Endoplasmic reticulum</location>
    </subcellularLocation>
</comment>
<dbReference type="InterPro" id="IPR039042">
    <property type="entry name" value="Alg13-like"/>
</dbReference>
<evidence type="ECO:0000256" key="5">
    <source>
        <dbReference type="ARBA" id="ARBA00022824"/>
    </source>
</evidence>
<evidence type="ECO:0000259" key="6">
    <source>
        <dbReference type="Pfam" id="PF04101"/>
    </source>
</evidence>
<dbReference type="InterPro" id="IPR007235">
    <property type="entry name" value="Glyco_trans_28_C"/>
</dbReference>
<gene>
    <name evidence="7" type="ORF">F0237_06400</name>
</gene>
<evidence type="ECO:0000313" key="8">
    <source>
        <dbReference type="Proteomes" id="UP000572722"/>
    </source>
</evidence>
<keyword evidence="4" id="KW-0808">Transferase</keyword>
<reference evidence="7 8" key="1">
    <citation type="submission" date="2019-08" db="EMBL/GenBank/DDBJ databases">
        <title>Draft genome sequencing and comparative genomics of hatchery-associated Vibrios.</title>
        <authorList>
            <person name="Kehlet-Delgado H."/>
            <person name="Mueller R.S."/>
        </authorList>
    </citation>
    <scope>NUCLEOTIDE SEQUENCE [LARGE SCALE GENOMIC DNA]</scope>
    <source>
        <strain evidence="7 8">01-65-5-1</strain>
    </source>
</reference>
<organism evidence="7 8">
    <name type="scientific">Vibrio tubiashii</name>
    <dbReference type="NCBI Taxonomy" id="29498"/>
    <lineage>
        <taxon>Bacteria</taxon>
        <taxon>Pseudomonadati</taxon>
        <taxon>Pseudomonadota</taxon>
        <taxon>Gammaproteobacteria</taxon>
        <taxon>Vibrionales</taxon>
        <taxon>Vibrionaceae</taxon>
        <taxon>Vibrio</taxon>
        <taxon>Vibrio oreintalis group</taxon>
    </lineage>
</organism>
<name>A0AAE5EVW6_9VIBR</name>
<keyword evidence="5" id="KW-0256">Endoplasmic reticulum</keyword>
<dbReference type="GO" id="GO:0006488">
    <property type="term" value="P:dolichol-linked oligosaccharide biosynthetic process"/>
    <property type="evidence" value="ECO:0007669"/>
    <property type="project" value="InterPro"/>
</dbReference>
<sequence length="158" mass="17852">MIFATVGSQMPFDRMVKVIDEWAQVTQRSNIVAQVGNTKTQFQNLSCHDGFTPSQYQQKIEQAEVVIGHAGMGTILTCLELGKPLIIMAREGARQETRNDHQIATKDWVKDWQHVLEFDSVETLEQAYQAALKMGNLLTCNQYSESELVEFLSDVINS</sequence>
<dbReference type="SUPFAM" id="SSF53756">
    <property type="entry name" value="UDP-Glycosyltransferase/glycogen phosphorylase"/>
    <property type="match status" value="1"/>
</dbReference>
<evidence type="ECO:0000256" key="1">
    <source>
        <dbReference type="ARBA" id="ARBA00004240"/>
    </source>
</evidence>
<comment type="caution">
    <text evidence="7">The sequence shown here is derived from an EMBL/GenBank/DDBJ whole genome shotgun (WGS) entry which is preliminary data.</text>
</comment>
<dbReference type="PANTHER" id="PTHR12867:SF6">
    <property type="entry name" value="N-ACETYLGLUCOSAMINYLDIPHOSPHODOLICHOL N-ACETYLGLUCOSAMINYLTRANSFERASE"/>
    <property type="match status" value="1"/>
</dbReference>
<dbReference type="AlphaFoldDB" id="A0AAE5EVW6"/>
<dbReference type="EMBL" id="VTXO01000001">
    <property type="protein sequence ID" value="NOI80295.1"/>
    <property type="molecule type" value="Genomic_DNA"/>
</dbReference>
<evidence type="ECO:0000256" key="3">
    <source>
        <dbReference type="ARBA" id="ARBA00022676"/>
    </source>
</evidence>
<evidence type="ECO:0000313" key="7">
    <source>
        <dbReference type="EMBL" id="NOI80295.1"/>
    </source>
</evidence>
<keyword evidence="3" id="KW-0328">Glycosyltransferase</keyword>
<dbReference type="Pfam" id="PF04101">
    <property type="entry name" value="Glyco_tran_28_C"/>
    <property type="match status" value="1"/>
</dbReference>
<evidence type="ECO:0000256" key="2">
    <source>
        <dbReference type="ARBA" id="ARBA00006962"/>
    </source>
</evidence>
<dbReference type="PANTHER" id="PTHR12867">
    <property type="entry name" value="GLYCOSYL TRANSFERASE-RELATED"/>
    <property type="match status" value="1"/>
</dbReference>
<dbReference type="Gene3D" id="3.40.50.2000">
    <property type="entry name" value="Glycogen Phosphorylase B"/>
    <property type="match status" value="1"/>
</dbReference>
<dbReference type="RefSeq" id="WP_171320911.1">
    <property type="nucleotide sequence ID" value="NZ_CP117030.1"/>
</dbReference>
<protein>
    <submittedName>
        <fullName evidence="7">Glucuronosyltransferase</fullName>
    </submittedName>
</protein>
<dbReference type="Proteomes" id="UP000572722">
    <property type="component" value="Unassembled WGS sequence"/>
</dbReference>
<feature type="domain" description="Glycosyl transferase family 28 C-terminal" evidence="6">
    <location>
        <begin position="1"/>
        <end position="134"/>
    </location>
</feature>
<evidence type="ECO:0000256" key="4">
    <source>
        <dbReference type="ARBA" id="ARBA00022679"/>
    </source>
</evidence>
<dbReference type="GO" id="GO:0016758">
    <property type="term" value="F:hexosyltransferase activity"/>
    <property type="evidence" value="ECO:0007669"/>
    <property type="project" value="InterPro"/>
</dbReference>
<proteinExistence type="inferred from homology"/>